<keyword evidence="1" id="KW-0472">Membrane</keyword>
<evidence type="ECO:0000313" key="2">
    <source>
        <dbReference type="EMBL" id="KKP59435.1"/>
    </source>
</evidence>
<reference evidence="2 3" key="1">
    <citation type="journal article" date="2015" name="Nature">
        <title>rRNA introns, odd ribosomes, and small enigmatic genomes across a large radiation of phyla.</title>
        <authorList>
            <person name="Brown C.T."/>
            <person name="Hug L.A."/>
            <person name="Thomas B.C."/>
            <person name="Sharon I."/>
            <person name="Castelle C.J."/>
            <person name="Singh A."/>
            <person name="Wilkins M.J."/>
            <person name="Williams K.H."/>
            <person name="Banfield J.F."/>
        </authorList>
    </citation>
    <scope>NUCLEOTIDE SEQUENCE [LARGE SCALE GENOMIC DNA]</scope>
</reference>
<feature type="transmembrane region" description="Helical" evidence="1">
    <location>
        <begin position="86"/>
        <end position="107"/>
    </location>
</feature>
<organism evidence="2 3">
    <name type="scientific">Candidatus Magasanikbacteria bacterium GW2011_GWC2_34_16</name>
    <dbReference type="NCBI Taxonomy" id="1619045"/>
    <lineage>
        <taxon>Bacteria</taxon>
        <taxon>Candidatus Magasanikiibacteriota</taxon>
    </lineage>
</organism>
<feature type="transmembrane region" description="Helical" evidence="1">
    <location>
        <begin position="119"/>
        <end position="140"/>
    </location>
</feature>
<accession>A0A0G0D844</accession>
<gene>
    <name evidence="2" type="ORF">UR53_C0002G0049</name>
</gene>
<protein>
    <submittedName>
        <fullName evidence="2">Uncharacterized protein</fullName>
    </submittedName>
</protein>
<dbReference type="EMBL" id="LBPO01000002">
    <property type="protein sequence ID" value="KKP59435.1"/>
    <property type="molecule type" value="Genomic_DNA"/>
</dbReference>
<dbReference type="AlphaFoldDB" id="A0A0G0D844"/>
<evidence type="ECO:0000256" key="1">
    <source>
        <dbReference type="SAM" id="Phobius"/>
    </source>
</evidence>
<keyword evidence="1" id="KW-1133">Transmembrane helix</keyword>
<name>A0A0G0D844_9BACT</name>
<keyword evidence="1" id="KW-0812">Transmembrane</keyword>
<proteinExistence type="predicted"/>
<evidence type="ECO:0000313" key="3">
    <source>
        <dbReference type="Proteomes" id="UP000034927"/>
    </source>
</evidence>
<feature type="transmembrane region" description="Helical" evidence="1">
    <location>
        <begin position="57"/>
        <end position="74"/>
    </location>
</feature>
<feature type="transmembrane region" description="Helical" evidence="1">
    <location>
        <begin position="15"/>
        <end position="37"/>
    </location>
</feature>
<sequence length="158" mass="18456">MDDLNKIIPLSTRRLVALVTFSFLLTFVVSRLVVYLVLGHLLPDFFLTVKGVHIHHFTYGVVILVVVGFYLLIFRPHSDSQALWNAAFVYGVGLGLTFDEFGMWVMLRDDYWVRQSYDAIIIITLFFLNILLFPTLKSIITKEFRRLWRIVKKISKKD</sequence>
<comment type="caution">
    <text evidence="2">The sequence shown here is derived from an EMBL/GenBank/DDBJ whole genome shotgun (WGS) entry which is preliminary data.</text>
</comment>
<dbReference type="Proteomes" id="UP000034927">
    <property type="component" value="Unassembled WGS sequence"/>
</dbReference>